<dbReference type="GO" id="GO:0004180">
    <property type="term" value="F:carboxypeptidase activity"/>
    <property type="evidence" value="ECO:0007669"/>
    <property type="project" value="UniProtKB-ARBA"/>
</dbReference>
<dbReference type="PROSITE" id="PS52029">
    <property type="entry name" value="LD_TPASE"/>
    <property type="match status" value="1"/>
</dbReference>
<protein>
    <submittedName>
        <fullName evidence="9">L,D-transpeptidase family protein</fullName>
    </submittedName>
</protein>
<dbReference type="SUPFAM" id="SSF141523">
    <property type="entry name" value="L,D-transpeptidase catalytic domain-like"/>
    <property type="match status" value="1"/>
</dbReference>
<dbReference type="Pfam" id="PF03734">
    <property type="entry name" value="YkuD"/>
    <property type="match status" value="1"/>
</dbReference>
<evidence type="ECO:0000313" key="10">
    <source>
        <dbReference type="Proteomes" id="UP000428328"/>
    </source>
</evidence>
<keyword evidence="3" id="KW-0808">Transferase</keyword>
<evidence type="ECO:0000259" key="8">
    <source>
        <dbReference type="PROSITE" id="PS52029"/>
    </source>
</evidence>
<evidence type="ECO:0000313" key="9">
    <source>
        <dbReference type="EMBL" id="QGY41950.1"/>
    </source>
</evidence>
<dbReference type="Gene3D" id="3.10.450.50">
    <property type="match status" value="1"/>
</dbReference>
<gene>
    <name evidence="9" type="ORF">GM415_01640</name>
</gene>
<feature type="domain" description="L,D-TPase catalytic" evidence="8">
    <location>
        <begin position="25"/>
        <end position="155"/>
    </location>
</feature>
<dbReference type="AlphaFoldDB" id="A0A6I6JLY4"/>
<evidence type="ECO:0000256" key="1">
    <source>
        <dbReference type="ARBA" id="ARBA00004752"/>
    </source>
</evidence>
<dbReference type="GO" id="GO:0016740">
    <property type="term" value="F:transferase activity"/>
    <property type="evidence" value="ECO:0007669"/>
    <property type="project" value="UniProtKB-KW"/>
</dbReference>
<comment type="similarity">
    <text evidence="2">Belongs to the YkuD family.</text>
</comment>
<feature type="active site" description="Nucleophile" evidence="7">
    <location>
        <position position="131"/>
    </location>
</feature>
<dbReference type="Gene3D" id="2.40.440.10">
    <property type="entry name" value="L,D-transpeptidase catalytic domain-like"/>
    <property type="match status" value="1"/>
</dbReference>
<dbReference type="PANTHER" id="PTHR36699">
    <property type="entry name" value="LD-TRANSPEPTIDASE"/>
    <property type="match status" value="1"/>
</dbReference>
<keyword evidence="5 7" id="KW-0573">Peptidoglycan synthesis</keyword>
<evidence type="ECO:0000256" key="3">
    <source>
        <dbReference type="ARBA" id="ARBA00022679"/>
    </source>
</evidence>
<sequence length="409" mass="46512">MLCTAPALAGGWTPTLSSHDYGPRRMVAVDKEDQTLFMLERRSPLHELYRFPCTTGQSEGDKLVEGDLRTPEGVYFVGYRINQDLDWDLYGNLAYSLNYPNPVDRINGKTGGGIWIHGRGKTFVPRDTRGCVALKVPDMRYMSKEISYGMPVVIARDVEWTADPGENEVVADSLASELRDWAKTWQEQSDDFFKHYDPALMTLSEGQDFKGFVDHKRRIFASKAWIQVMVDNIRALPGPDYWVTWFDQYYRTTGMASTTGKRFYWKQDADGRWRIVGREYVPASEDLTDKYLAAKTGEAKAVVEAWRKAWLGMDTEAYGSLYAPQAVQGNRSGATSIVDYKKALWAKTPPVRVGVDHLTVAMHPQGLQVAFDQTFADKAGYSDFGRKTMVLVPDGKSWKIESEQWRRTR</sequence>
<reference evidence="9 10" key="1">
    <citation type="submission" date="2019-11" db="EMBL/GenBank/DDBJ databases">
        <authorList>
            <person name="Zheng R.K."/>
            <person name="Sun C.M."/>
        </authorList>
    </citation>
    <scope>NUCLEOTIDE SEQUENCE [LARGE SCALE GENOMIC DNA]</scope>
    <source>
        <strain evidence="9 10">SRB007</strain>
    </source>
</reference>
<evidence type="ECO:0000256" key="4">
    <source>
        <dbReference type="ARBA" id="ARBA00022960"/>
    </source>
</evidence>
<dbReference type="GO" id="GO:0009252">
    <property type="term" value="P:peptidoglycan biosynthetic process"/>
    <property type="evidence" value="ECO:0007669"/>
    <property type="project" value="UniProtKB-UniPathway"/>
</dbReference>
<name>A0A6I6JLY4_9BACT</name>
<dbReference type="CDD" id="cd16913">
    <property type="entry name" value="YkuD_like"/>
    <property type="match status" value="1"/>
</dbReference>
<evidence type="ECO:0000256" key="5">
    <source>
        <dbReference type="ARBA" id="ARBA00022984"/>
    </source>
</evidence>
<dbReference type="InterPro" id="IPR056203">
    <property type="entry name" value="Cds6_C"/>
</dbReference>
<keyword evidence="6 7" id="KW-0961">Cell wall biogenesis/degradation</keyword>
<keyword evidence="4 7" id="KW-0133">Cell shape</keyword>
<comment type="pathway">
    <text evidence="1 7">Cell wall biogenesis; peptidoglycan biosynthesis.</text>
</comment>
<proteinExistence type="inferred from homology"/>
<dbReference type="GO" id="GO:0008360">
    <property type="term" value="P:regulation of cell shape"/>
    <property type="evidence" value="ECO:0007669"/>
    <property type="project" value="UniProtKB-UniRule"/>
</dbReference>
<dbReference type="InterPro" id="IPR038063">
    <property type="entry name" value="Transpep_catalytic_dom"/>
</dbReference>
<dbReference type="InterPro" id="IPR032710">
    <property type="entry name" value="NTF2-like_dom_sf"/>
</dbReference>
<keyword evidence="10" id="KW-1185">Reference proteome</keyword>
<evidence type="ECO:0000256" key="7">
    <source>
        <dbReference type="PROSITE-ProRule" id="PRU01373"/>
    </source>
</evidence>
<evidence type="ECO:0000256" key="2">
    <source>
        <dbReference type="ARBA" id="ARBA00005992"/>
    </source>
</evidence>
<feature type="active site" description="Proton donor/acceptor" evidence="7">
    <location>
        <position position="117"/>
    </location>
</feature>
<dbReference type="InterPro" id="IPR005490">
    <property type="entry name" value="LD_TPept_cat_dom"/>
</dbReference>
<dbReference type="Pfam" id="PF24125">
    <property type="entry name" value="Cds6_C"/>
    <property type="match status" value="2"/>
</dbReference>
<dbReference type="Proteomes" id="UP000428328">
    <property type="component" value="Chromosome"/>
</dbReference>
<dbReference type="PANTHER" id="PTHR36699:SF1">
    <property type="entry name" value="L,D-TRANSPEPTIDASE YAFK-RELATED"/>
    <property type="match status" value="1"/>
</dbReference>
<dbReference type="GO" id="GO:0071555">
    <property type="term" value="P:cell wall organization"/>
    <property type="evidence" value="ECO:0007669"/>
    <property type="project" value="UniProtKB-UniRule"/>
</dbReference>
<dbReference type="UniPathway" id="UPA00219"/>
<evidence type="ECO:0000256" key="6">
    <source>
        <dbReference type="ARBA" id="ARBA00023316"/>
    </source>
</evidence>
<dbReference type="EMBL" id="CP046400">
    <property type="protein sequence ID" value="QGY41950.1"/>
    <property type="molecule type" value="Genomic_DNA"/>
</dbReference>
<organism evidence="9 10">
    <name type="scientific">Pseudodesulfovibrio cashew</name>
    <dbReference type="NCBI Taxonomy" id="2678688"/>
    <lineage>
        <taxon>Bacteria</taxon>
        <taxon>Pseudomonadati</taxon>
        <taxon>Thermodesulfobacteriota</taxon>
        <taxon>Desulfovibrionia</taxon>
        <taxon>Desulfovibrionales</taxon>
        <taxon>Desulfovibrionaceae</taxon>
    </lineage>
</organism>
<accession>A0A6I6JLY4</accession>
<dbReference type="SUPFAM" id="SSF54427">
    <property type="entry name" value="NTF2-like"/>
    <property type="match status" value="1"/>
</dbReference>
<dbReference type="KEGG" id="psel:GM415_01640"/>